<evidence type="ECO:0000313" key="3">
    <source>
        <dbReference type="Proteomes" id="UP000220034"/>
    </source>
</evidence>
<sequence>MIYIIGGVIGAVILLAVIEYAYRSKQKPRTFVEKFDIDPAKFREVHTSFGNPLGHSDIAKANDYMRDQAVKARAQETKEPRK</sequence>
<keyword evidence="1" id="KW-1133">Transmembrane helix</keyword>
<dbReference type="EMBL" id="OCTN01000004">
    <property type="protein sequence ID" value="SOH94521.1"/>
    <property type="molecule type" value="Genomic_DNA"/>
</dbReference>
<name>A0A2C9CSN7_9RHOB</name>
<proteinExistence type="predicted"/>
<protein>
    <submittedName>
        <fullName evidence="2">Uncharacterized protein</fullName>
    </submittedName>
</protein>
<gene>
    <name evidence="2" type="ORF">SAMN06273572_104220</name>
</gene>
<reference evidence="3" key="1">
    <citation type="submission" date="2017-09" db="EMBL/GenBank/DDBJ databases">
        <authorList>
            <person name="Varghese N."/>
            <person name="Submissions S."/>
        </authorList>
    </citation>
    <scope>NUCLEOTIDE SEQUENCE [LARGE SCALE GENOMIC DNA]</scope>
    <source>
        <strain evidence="3">C7</strain>
    </source>
</reference>
<accession>A0A2C9CSN7</accession>
<feature type="transmembrane region" description="Helical" evidence="1">
    <location>
        <begin position="6"/>
        <end position="22"/>
    </location>
</feature>
<keyword evidence="1" id="KW-0812">Transmembrane</keyword>
<keyword evidence="1" id="KW-0472">Membrane</keyword>
<keyword evidence="3" id="KW-1185">Reference proteome</keyword>
<dbReference type="Proteomes" id="UP000220034">
    <property type="component" value="Unassembled WGS sequence"/>
</dbReference>
<evidence type="ECO:0000256" key="1">
    <source>
        <dbReference type="SAM" id="Phobius"/>
    </source>
</evidence>
<evidence type="ECO:0000313" key="2">
    <source>
        <dbReference type="EMBL" id="SOH94521.1"/>
    </source>
</evidence>
<dbReference type="AlphaFoldDB" id="A0A2C9CSN7"/>
<organism evidence="2 3">
    <name type="scientific">Pontivivens marinum</name>
    <dbReference type="NCBI Taxonomy" id="1690039"/>
    <lineage>
        <taxon>Bacteria</taxon>
        <taxon>Pseudomonadati</taxon>
        <taxon>Pseudomonadota</taxon>
        <taxon>Alphaproteobacteria</taxon>
        <taxon>Rhodobacterales</taxon>
        <taxon>Paracoccaceae</taxon>
        <taxon>Pontivivens</taxon>
    </lineage>
</organism>